<dbReference type="Proteomes" id="UP000700334">
    <property type="component" value="Unassembled WGS sequence"/>
</dbReference>
<feature type="region of interest" description="Disordered" evidence="4">
    <location>
        <begin position="343"/>
        <end position="369"/>
    </location>
</feature>
<dbReference type="GO" id="GO:0098535">
    <property type="term" value="P:de novo centriole assembly involved in multi-ciliated epithelial cell differentiation"/>
    <property type="evidence" value="ECO:0007669"/>
    <property type="project" value="TreeGrafter"/>
</dbReference>
<sequence>MEAGLSEVKTELQARDALLRTVEAERARLHRELLTAGEPRSAQGDSSGTTDVSDEADVPFRQHPPRRSRAADAEAGSGGVGTGSGPAPRAARVTPAFACLSSRLEPCRSPSARDPEGKGRALAPASPDQPNHDRDLPKARGPPFRQGEHPGSEQERLRGEVAELTEELRQKELTIAAVARKAALLERQLRAELDAKERMAARQQVCPAAWAARAPSPSPGGHRKVTGSANKPASDPAPAAPSHQQRGADAASGGPAQHTPVRTLEHENEQLRSDLARLRAGGQAAWAGPGACAEAGRCACQSRERLEPGEDRRGHRCAARVTRASRAERCLSATASGRGVRRELCAATAPQRPAAASPAPRRRLRRGPV</sequence>
<feature type="compositionally biased region" description="Basic and acidic residues" evidence="4">
    <location>
        <begin position="263"/>
        <end position="277"/>
    </location>
</feature>
<dbReference type="EMBL" id="JAGFMF010011436">
    <property type="protein sequence ID" value="KAG8522377.1"/>
    <property type="molecule type" value="Genomic_DNA"/>
</dbReference>
<dbReference type="PANTHER" id="PTHR18875:SF5">
    <property type="entry name" value="DEUTEROSOME ASSEMBLY PROTEIN 1"/>
    <property type="match status" value="1"/>
</dbReference>
<feature type="compositionally biased region" description="Low complexity" evidence="4">
    <location>
        <begin position="232"/>
        <end position="242"/>
    </location>
</feature>
<dbReference type="GO" id="GO:0005737">
    <property type="term" value="C:cytoplasm"/>
    <property type="evidence" value="ECO:0007669"/>
    <property type="project" value="UniProtKB-SubCell"/>
</dbReference>
<gene>
    <name evidence="5" type="ORF">J0S82_002245</name>
</gene>
<evidence type="ECO:0000256" key="3">
    <source>
        <dbReference type="ARBA" id="ARBA00023054"/>
    </source>
</evidence>
<feature type="compositionally biased region" description="Basic and acidic residues" evidence="4">
    <location>
        <begin position="146"/>
        <end position="160"/>
    </location>
</feature>
<evidence type="ECO:0000256" key="1">
    <source>
        <dbReference type="ARBA" id="ARBA00004496"/>
    </source>
</evidence>
<evidence type="ECO:0000313" key="5">
    <source>
        <dbReference type="EMBL" id="KAG8522377.1"/>
    </source>
</evidence>
<feature type="compositionally biased region" description="Low complexity" evidence="4">
    <location>
        <begin position="346"/>
        <end position="359"/>
    </location>
</feature>
<feature type="region of interest" description="Disordered" evidence="4">
    <location>
        <begin position="102"/>
        <end position="160"/>
    </location>
</feature>
<dbReference type="GO" id="GO:0007099">
    <property type="term" value="P:centriole replication"/>
    <property type="evidence" value="ECO:0007669"/>
    <property type="project" value="TreeGrafter"/>
</dbReference>
<proteinExistence type="predicted"/>
<feature type="region of interest" description="Disordered" evidence="4">
    <location>
        <begin position="30"/>
        <end position="90"/>
    </location>
</feature>
<comment type="caution">
    <text evidence="5">The sequence shown here is derived from an EMBL/GenBank/DDBJ whole genome shotgun (WGS) entry which is preliminary data.</text>
</comment>
<protein>
    <submittedName>
        <fullName evidence="5">Deuterosome assembly protein 1</fullName>
    </submittedName>
</protein>
<dbReference type="PANTHER" id="PTHR18875">
    <property type="entry name" value="SARCOMA ANTIGEN NY-SAR-24/CYTOSKELETAL PROTEIN SOJO"/>
    <property type="match status" value="1"/>
</dbReference>
<evidence type="ECO:0000256" key="2">
    <source>
        <dbReference type="ARBA" id="ARBA00022490"/>
    </source>
</evidence>
<organism evidence="5 6">
    <name type="scientific">Galemys pyrenaicus</name>
    <name type="common">Iberian desman</name>
    <name type="synonym">Pyrenean desman</name>
    <dbReference type="NCBI Taxonomy" id="202257"/>
    <lineage>
        <taxon>Eukaryota</taxon>
        <taxon>Metazoa</taxon>
        <taxon>Chordata</taxon>
        <taxon>Craniata</taxon>
        <taxon>Vertebrata</taxon>
        <taxon>Euteleostomi</taxon>
        <taxon>Mammalia</taxon>
        <taxon>Eutheria</taxon>
        <taxon>Laurasiatheria</taxon>
        <taxon>Eulipotyphla</taxon>
        <taxon>Talpidae</taxon>
        <taxon>Galemys</taxon>
    </lineage>
</organism>
<dbReference type="OrthoDB" id="10007333at2759"/>
<keyword evidence="2" id="KW-0963">Cytoplasm</keyword>
<evidence type="ECO:0000313" key="6">
    <source>
        <dbReference type="Proteomes" id="UP000700334"/>
    </source>
</evidence>
<dbReference type="GO" id="GO:0005814">
    <property type="term" value="C:centriole"/>
    <property type="evidence" value="ECO:0007669"/>
    <property type="project" value="TreeGrafter"/>
</dbReference>
<feature type="compositionally biased region" description="Basic residues" evidence="4">
    <location>
        <begin position="360"/>
        <end position="369"/>
    </location>
</feature>
<accession>A0A8J6ANU8</accession>
<keyword evidence="6" id="KW-1185">Reference proteome</keyword>
<name>A0A8J6ANU8_GALPY</name>
<reference evidence="5" key="1">
    <citation type="journal article" date="2021" name="Evol. Appl.">
        <title>The genome of the Pyrenean desman and the effects of bottlenecks and inbreeding on the genomic landscape of an endangered species.</title>
        <authorList>
            <person name="Escoda L."/>
            <person name="Castresana J."/>
        </authorList>
    </citation>
    <scope>NUCLEOTIDE SEQUENCE</scope>
    <source>
        <strain evidence="5">IBE-C5619</strain>
    </source>
</reference>
<feature type="region of interest" description="Disordered" evidence="4">
    <location>
        <begin position="201"/>
        <end position="283"/>
    </location>
</feature>
<comment type="subcellular location">
    <subcellularLocation>
        <location evidence="1">Cytoplasm</location>
    </subcellularLocation>
</comment>
<dbReference type="AlphaFoldDB" id="A0A8J6ANU8"/>
<dbReference type="GO" id="GO:0098536">
    <property type="term" value="C:deuterosome"/>
    <property type="evidence" value="ECO:0007669"/>
    <property type="project" value="TreeGrafter"/>
</dbReference>
<evidence type="ECO:0000256" key="4">
    <source>
        <dbReference type="SAM" id="MobiDB-lite"/>
    </source>
</evidence>
<keyword evidence="3" id="KW-0175">Coiled coil</keyword>